<dbReference type="InterPro" id="IPR012997">
    <property type="entry name" value="RplA"/>
</dbReference>
<dbReference type="Gene3D" id="2.40.40.10">
    <property type="entry name" value="RlpA-like domain"/>
    <property type="match status" value="1"/>
</dbReference>
<dbReference type="STRING" id="1122192.SAMN02745673_02006"/>
<dbReference type="SUPFAM" id="SSF50685">
    <property type="entry name" value="Barwin-like endoglucanases"/>
    <property type="match status" value="1"/>
</dbReference>
<evidence type="ECO:0000256" key="3">
    <source>
        <dbReference type="HAMAP-Rule" id="MF_02071"/>
    </source>
</evidence>
<dbReference type="InterPro" id="IPR034718">
    <property type="entry name" value="RlpA"/>
</dbReference>
<feature type="compositionally biased region" description="Basic and acidic residues" evidence="5">
    <location>
        <begin position="97"/>
        <end position="107"/>
    </location>
</feature>
<comment type="function">
    <text evidence="3">Lytic transglycosylase with a strong preference for naked glycan strands that lack stem peptides.</text>
</comment>
<dbReference type="CDD" id="cd22268">
    <property type="entry name" value="DPBB_RlpA-like"/>
    <property type="match status" value="1"/>
</dbReference>
<keyword evidence="8" id="KW-1185">Reference proteome</keyword>
<gene>
    <name evidence="3" type="primary">rlpA</name>
    <name evidence="7" type="ORF">SAMN02745673_02006</name>
</gene>
<dbReference type="GO" id="GO:0008932">
    <property type="term" value="F:lytic endotransglycosylase activity"/>
    <property type="evidence" value="ECO:0007669"/>
    <property type="project" value="UniProtKB-UniRule"/>
</dbReference>
<dbReference type="GO" id="GO:0000270">
    <property type="term" value="P:peptidoglycan metabolic process"/>
    <property type="evidence" value="ECO:0007669"/>
    <property type="project" value="UniProtKB-UniRule"/>
</dbReference>
<dbReference type="EMBL" id="FUWS01000004">
    <property type="protein sequence ID" value="SJZ95082.1"/>
    <property type="molecule type" value="Genomic_DNA"/>
</dbReference>
<evidence type="ECO:0000256" key="1">
    <source>
        <dbReference type="ARBA" id="ARBA00023239"/>
    </source>
</evidence>
<accession>A0A1T4PU39</accession>
<evidence type="ECO:0000256" key="5">
    <source>
        <dbReference type="SAM" id="MobiDB-lite"/>
    </source>
</evidence>
<keyword evidence="3" id="KW-0732">Signal</keyword>
<evidence type="ECO:0000313" key="7">
    <source>
        <dbReference type="EMBL" id="SJZ95082.1"/>
    </source>
</evidence>
<evidence type="ECO:0000313" key="8">
    <source>
        <dbReference type="Proteomes" id="UP000190637"/>
    </source>
</evidence>
<dbReference type="NCBIfam" id="TIGR00413">
    <property type="entry name" value="rlpA"/>
    <property type="match status" value="1"/>
</dbReference>
<name>A0A1T4PU39_9ACTN</name>
<feature type="compositionally biased region" description="Low complexity" evidence="5">
    <location>
        <begin position="110"/>
        <end position="123"/>
    </location>
</feature>
<dbReference type="Pfam" id="PF03330">
    <property type="entry name" value="DPBB_1"/>
    <property type="match status" value="1"/>
</dbReference>
<dbReference type="PANTHER" id="PTHR34183:SF8">
    <property type="entry name" value="ENDOLYTIC PEPTIDOGLYCAN TRANSGLYCOSYLASE RLPA-RELATED"/>
    <property type="match status" value="1"/>
</dbReference>
<keyword evidence="7" id="KW-0449">Lipoprotein</keyword>
<dbReference type="InterPro" id="IPR009009">
    <property type="entry name" value="RlpA-like_DPBB"/>
</dbReference>
<evidence type="ECO:0000259" key="6">
    <source>
        <dbReference type="Pfam" id="PF03330"/>
    </source>
</evidence>
<dbReference type="PANTHER" id="PTHR34183">
    <property type="entry name" value="ENDOLYTIC PEPTIDOGLYCAN TRANSGLYCOSYLASE RLPA"/>
    <property type="match status" value="1"/>
</dbReference>
<organism evidence="7 8">
    <name type="scientific">Marinactinospora thermotolerans DSM 45154</name>
    <dbReference type="NCBI Taxonomy" id="1122192"/>
    <lineage>
        <taxon>Bacteria</taxon>
        <taxon>Bacillati</taxon>
        <taxon>Actinomycetota</taxon>
        <taxon>Actinomycetes</taxon>
        <taxon>Streptosporangiales</taxon>
        <taxon>Nocardiopsidaceae</taxon>
        <taxon>Marinactinospora</taxon>
    </lineage>
</organism>
<evidence type="ECO:0000256" key="2">
    <source>
        <dbReference type="ARBA" id="ARBA00023316"/>
    </source>
</evidence>
<proteinExistence type="inferred from homology"/>
<feature type="domain" description="RlpA-like protein double-psi beta-barrel" evidence="6">
    <location>
        <begin position="136"/>
        <end position="218"/>
    </location>
</feature>
<feature type="signal peptide" evidence="3">
    <location>
        <begin position="1"/>
        <end position="33"/>
    </location>
</feature>
<feature type="compositionally biased region" description="Polar residues" evidence="5">
    <location>
        <begin position="86"/>
        <end position="95"/>
    </location>
</feature>
<feature type="chain" id="PRO_5039765906" description="Probable endolytic peptidoglycan transglycosylase RlpA" evidence="3">
    <location>
        <begin position="34"/>
        <end position="223"/>
    </location>
</feature>
<feature type="region of interest" description="Disordered" evidence="5">
    <location>
        <begin position="62"/>
        <end position="153"/>
    </location>
</feature>
<dbReference type="EC" id="4.2.2.-" evidence="3"/>
<evidence type="ECO:0000256" key="4">
    <source>
        <dbReference type="RuleBase" id="RU003495"/>
    </source>
</evidence>
<keyword evidence="2 3" id="KW-0961">Cell wall biogenesis/degradation</keyword>
<reference evidence="7 8" key="1">
    <citation type="submission" date="2017-02" db="EMBL/GenBank/DDBJ databases">
        <authorList>
            <person name="Peterson S.W."/>
        </authorList>
    </citation>
    <scope>NUCLEOTIDE SEQUENCE [LARGE SCALE GENOMIC DNA]</scope>
    <source>
        <strain evidence="7 8">DSM 45154</strain>
    </source>
</reference>
<dbReference type="AlphaFoldDB" id="A0A1T4PU39"/>
<comment type="similarity">
    <text evidence="3 4">Belongs to the RlpA family.</text>
</comment>
<protein>
    <recommendedName>
        <fullName evidence="3">Probable endolytic peptidoglycan transglycosylase RlpA</fullName>
        <ecNumber evidence="3">4.2.2.-</ecNumber>
    </recommendedName>
</protein>
<dbReference type="InterPro" id="IPR036908">
    <property type="entry name" value="RlpA-like_sf"/>
</dbReference>
<dbReference type="HAMAP" id="MF_02071">
    <property type="entry name" value="RlpA"/>
    <property type="match status" value="1"/>
</dbReference>
<sequence precursor="true">MGTHRPSRPAPFTKSKRLIVATAAAGAVVVAGATAGAAALDAPATTPEAAAIPQARTAALAPLSEGAVSSPDPQTAERLRAEATDQAVQAFNGSARQAEKEEPRAETQDTGETSSTGTSGDSGASPAPTGQGGSCEASMYSDPQPTASGETFDPSAMTAAHKTLPMHTMVEVTNPANGKSVTVRINDRGPYIDGRCLDLSTAAFETIASASQGVVDVEWQVVE</sequence>
<dbReference type="GO" id="GO:0071555">
    <property type="term" value="P:cell wall organization"/>
    <property type="evidence" value="ECO:0007669"/>
    <property type="project" value="UniProtKB-KW"/>
</dbReference>
<dbReference type="RefSeq" id="WP_078761317.1">
    <property type="nucleotide sequence ID" value="NZ_FUWS01000004.1"/>
</dbReference>
<dbReference type="Proteomes" id="UP000190637">
    <property type="component" value="Unassembled WGS sequence"/>
</dbReference>
<keyword evidence="1 3" id="KW-0456">Lyase</keyword>